<evidence type="ECO:0000313" key="2">
    <source>
        <dbReference type="EMBL" id="VDO85565.1"/>
    </source>
</evidence>
<dbReference type="SUPFAM" id="SSF46548">
    <property type="entry name" value="alpha-helical ferredoxin"/>
    <property type="match status" value="1"/>
</dbReference>
<dbReference type="InterPro" id="IPR051394">
    <property type="entry name" value="Glutamate_Synthase"/>
</dbReference>
<evidence type="ECO:0000313" key="4">
    <source>
        <dbReference type="WBParaSite" id="SCUD_0000395401-mRNA-1"/>
    </source>
</evidence>
<dbReference type="GO" id="GO:0051536">
    <property type="term" value="F:iron-sulfur cluster binding"/>
    <property type="evidence" value="ECO:0007669"/>
    <property type="project" value="InterPro"/>
</dbReference>
<reference evidence="2 3" key="2">
    <citation type="submission" date="2018-11" db="EMBL/GenBank/DDBJ databases">
        <authorList>
            <consortium name="Pathogen Informatics"/>
        </authorList>
    </citation>
    <scope>NUCLEOTIDE SEQUENCE [LARGE SCALE GENOMIC DNA]</scope>
    <source>
        <strain evidence="2">Dakar</strain>
        <strain evidence="3">Dakar, Senegal</strain>
    </source>
</reference>
<dbReference type="WBParaSite" id="SCUD_0000395401-mRNA-1">
    <property type="protein sequence ID" value="SCUD_0000395401-mRNA-1"/>
    <property type="gene ID" value="SCUD_0000395401"/>
</dbReference>
<accession>A0A183JMM0</accession>
<dbReference type="AlphaFoldDB" id="A0A183JMM0"/>
<dbReference type="InterPro" id="IPR009051">
    <property type="entry name" value="Helical_ferredxn"/>
</dbReference>
<dbReference type="Pfam" id="PF14691">
    <property type="entry name" value="Fer4_20"/>
    <property type="match status" value="1"/>
</dbReference>
<gene>
    <name evidence="2" type="ORF">SCUD_LOCUS3955</name>
</gene>
<protein>
    <submittedName>
        <fullName evidence="4">Fer4_20 domain-containing protein</fullName>
    </submittedName>
</protein>
<evidence type="ECO:0000259" key="1">
    <source>
        <dbReference type="Pfam" id="PF14691"/>
    </source>
</evidence>
<keyword evidence="3" id="KW-1185">Reference proteome</keyword>
<name>A0A183JMM0_9TREM</name>
<dbReference type="PANTHER" id="PTHR43100">
    <property type="entry name" value="GLUTAMATE SYNTHASE [NADPH] SMALL CHAIN"/>
    <property type="match status" value="1"/>
</dbReference>
<proteinExistence type="predicted"/>
<dbReference type="EMBL" id="UZAK01004810">
    <property type="protein sequence ID" value="VDO85565.1"/>
    <property type="molecule type" value="Genomic_DNA"/>
</dbReference>
<dbReference type="InterPro" id="IPR028261">
    <property type="entry name" value="DPD_II"/>
</dbReference>
<dbReference type="Gene3D" id="1.10.1060.10">
    <property type="entry name" value="Alpha-helical ferredoxin"/>
    <property type="match status" value="1"/>
</dbReference>
<dbReference type="STRING" id="6186.A0A183JMM0"/>
<evidence type="ECO:0000313" key="3">
    <source>
        <dbReference type="Proteomes" id="UP000279833"/>
    </source>
</evidence>
<feature type="domain" description="Dihydroprymidine dehydrogenase" evidence="1">
    <location>
        <begin position="102"/>
        <end position="159"/>
    </location>
</feature>
<sequence>MRYYVDKVGADILANWNKSINHFVLVFPRDYRNALAKLKTSTTVTDPKVQKTSPIVDSNKKQTKDIEDVIGDEPAEKLDKVRGFVKYARQKQNYRPVEERLKDWEEVYALKQIREGLVKQAARCMDCGVPFCQSYVGCPLGNLIPNWNDLVFKNHHSDNFSTFNIIEKTHHKYPVLESY</sequence>
<organism evidence="4">
    <name type="scientific">Schistosoma curassoni</name>
    <dbReference type="NCBI Taxonomy" id="6186"/>
    <lineage>
        <taxon>Eukaryota</taxon>
        <taxon>Metazoa</taxon>
        <taxon>Spiralia</taxon>
        <taxon>Lophotrochozoa</taxon>
        <taxon>Platyhelminthes</taxon>
        <taxon>Trematoda</taxon>
        <taxon>Digenea</taxon>
        <taxon>Strigeidida</taxon>
        <taxon>Schistosomatoidea</taxon>
        <taxon>Schistosomatidae</taxon>
        <taxon>Schistosoma</taxon>
    </lineage>
</organism>
<reference evidence="4" key="1">
    <citation type="submission" date="2016-06" db="UniProtKB">
        <authorList>
            <consortium name="WormBaseParasite"/>
        </authorList>
    </citation>
    <scope>IDENTIFICATION</scope>
</reference>
<dbReference type="Proteomes" id="UP000279833">
    <property type="component" value="Unassembled WGS sequence"/>
</dbReference>